<sequence>MVLAIAAPLYGAFAGWLSLREERPLQSWAKHPWWVFWLSFPFVLFGALLLLLRFSITGTTLLGVSGVFALLSAIHGLCIVWRRSRRRAIVILVSVWILLIISAVSEAWHLDWNQPIQISKVVAGLLAVPLWVLAAWVDQYASNRLGH</sequence>
<accession>A0A0G1ZDH6</accession>
<name>A0A0G1ZDH6_9BACT</name>
<dbReference type="AlphaFoldDB" id="A0A0G1ZDH6"/>
<keyword evidence="1" id="KW-1133">Transmembrane helix</keyword>
<dbReference type="EMBL" id="LCQN01000008">
    <property type="protein sequence ID" value="KKW17234.1"/>
    <property type="molecule type" value="Genomic_DNA"/>
</dbReference>
<comment type="caution">
    <text evidence="2">The sequence shown here is derived from an EMBL/GenBank/DDBJ whole genome shotgun (WGS) entry which is preliminary data.</text>
</comment>
<feature type="transmembrane region" description="Helical" evidence="1">
    <location>
        <begin position="33"/>
        <end position="54"/>
    </location>
</feature>
<evidence type="ECO:0000256" key="1">
    <source>
        <dbReference type="SAM" id="Phobius"/>
    </source>
</evidence>
<keyword evidence="1" id="KW-0812">Transmembrane</keyword>
<proteinExistence type="predicted"/>
<dbReference type="Proteomes" id="UP000033982">
    <property type="component" value="Unassembled WGS sequence"/>
</dbReference>
<reference evidence="2 3" key="1">
    <citation type="journal article" date="2015" name="Nature">
        <title>rRNA introns, odd ribosomes, and small enigmatic genomes across a large radiation of phyla.</title>
        <authorList>
            <person name="Brown C.T."/>
            <person name="Hug L.A."/>
            <person name="Thomas B.C."/>
            <person name="Sharon I."/>
            <person name="Castelle C.J."/>
            <person name="Singh A."/>
            <person name="Wilkins M.J."/>
            <person name="Williams K.H."/>
            <person name="Banfield J.F."/>
        </authorList>
    </citation>
    <scope>NUCLEOTIDE SEQUENCE [LARGE SCALE GENOMIC DNA]</scope>
</reference>
<feature type="transmembrane region" description="Helical" evidence="1">
    <location>
        <begin position="88"/>
        <end position="110"/>
    </location>
</feature>
<keyword evidence="1" id="KW-0472">Membrane</keyword>
<organism evidence="2 3">
    <name type="scientific">Candidatus Magasanikbacteria bacterium GW2011_GWA2_50_22</name>
    <dbReference type="NCBI Taxonomy" id="1619043"/>
    <lineage>
        <taxon>Bacteria</taxon>
        <taxon>Candidatus Magasanikiibacteriota</taxon>
    </lineage>
</organism>
<feature type="transmembrane region" description="Helical" evidence="1">
    <location>
        <begin position="60"/>
        <end position="81"/>
    </location>
</feature>
<evidence type="ECO:0000313" key="3">
    <source>
        <dbReference type="Proteomes" id="UP000033982"/>
    </source>
</evidence>
<feature type="transmembrane region" description="Helical" evidence="1">
    <location>
        <begin position="116"/>
        <end position="137"/>
    </location>
</feature>
<gene>
    <name evidence="2" type="ORF">UY58_C0008G0010</name>
</gene>
<protein>
    <submittedName>
        <fullName evidence="2">Uncharacterized protein</fullName>
    </submittedName>
</protein>
<evidence type="ECO:0000313" key="2">
    <source>
        <dbReference type="EMBL" id="KKW17234.1"/>
    </source>
</evidence>